<organism evidence="1 2">
    <name type="scientific">Macroventuria anomochaeta</name>
    <dbReference type="NCBI Taxonomy" id="301207"/>
    <lineage>
        <taxon>Eukaryota</taxon>
        <taxon>Fungi</taxon>
        <taxon>Dikarya</taxon>
        <taxon>Ascomycota</taxon>
        <taxon>Pezizomycotina</taxon>
        <taxon>Dothideomycetes</taxon>
        <taxon>Pleosporomycetidae</taxon>
        <taxon>Pleosporales</taxon>
        <taxon>Pleosporineae</taxon>
        <taxon>Didymellaceae</taxon>
        <taxon>Macroventuria</taxon>
    </lineage>
</organism>
<reference evidence="1" key="1">
    <citation type="journal article" date="2020" name="Stud. Mycol.">
        <title>101 Dothideomycetes genomes: a test case for predicting lifestyles and emergence of pathogens.</title>
        <authorList>
            <person name="Haridas S."/>
            <person name="Albert R."/>
            <person name="Binder M."/>
            <person name="Bloem J."/>
            <person name="Labutti K."/>
            <person name="Salamov A."/>
            <person name="Andreopoulos B."/>
            <person name="Baker S."/>
            <person name="Barry K."/>
            <person name="Bills G."/>
            <person name="Bluhm B."/>
            <person name="Cannon C."/>
            <person name="Castanera R."/>
            <person name="Culley D."/>
            <person name="Daum C."/>
            <person name="Ezra D."/>
            <person name="Gonzalez J."/>
            <person name="Henrissat B."/>
            <person name="Kuo A."/>
            <person name="Liang C."/>
            <person name="Lipzen A."/>
            <person name="Lutzoni F."/>
            <person name="Magnuson J."/>
            <person name="Mondo S."/>
            <person name="Nolan M."/>
            <person name="Ohm R."/>
            <person name="Pangilinan J."/>
            <person name="Park H.-J."/>
            <person name="Ramirez L."/>
            <person name="Alfaro M."/>
            <person name="Sun H."/>
            <person name="Tritt A."/>
            <person name="Yoshinaga Y."/>
            <person name="Zwiers L.-H."/>
            <person name="Turgeon B."/>
            <person name="Goodwin S."/>
            <person name="Spatafora J."/>
            <person name="Crous P."/>
            <person name="Grigoriev I."/>
        </authorList>
    </citation>
    <scope>NUCLEOTIDE SEQUENCE</scope>
    <source>
        <strain evidence="1">CBS 525.71</strain>
    </source>
</reference>
<evidence type="ECO:0000313" key="1">
    <source>
        <dbReference type="EMBL" id="KAF2623955.1"/>
    </source>
</evidence>
<sequence length="174" mass="19415">MYALQGLCGRQSLRIQGAGCSVLETSATKTDKDNTASERGKARYTRARSVNGAICGDRKRNKWVEVARSLSFVRNSTNDSSIPLSQDRNLACADKLVPASLRTPHGHSTHMTSSFTRSSPQTDLDVLSRSLIRRLRGRWLLTSKRHVNDDSGLSQVWDDRSTISTRRSYIVPHI</sequence>
<comment type="caution">
    <text evidence="1">The sequence shown here is derived from an EMBL/GenBank/DDBJ whole genome shotgun (WGS) entry which is preliminary data.</text>
</comment>
<dbReference type="Proteomes" id="UP000799754">
    <property type="component" value="Unassembled WGS sequence"/>
</dbReference>
<protein>
    <submittedName>
        <fullName evidence="1">Uncharacterized protein</fullName>
    </submittedName>
</protein>
<gene>
    <name evidence="1" type="ORF">BU25DRAFT_164971</name>
</gene>
<name>A0ACB6RPS1_9PLEO</name>
<accession>A0ACB6RPS1</accession>
<dbReference type="EMBL" id="MU006733">
    <property type="protein sequence ID" value="KAF2623955.1"/>
    <property type="molecule type" value="Genomic_DNA"/>
</dbReference>
<keyword evidence="2" id="KW-1185">Reference proteome</keyword>
<evidence type="ECO:0000313" key="2">
    <source>
        <dbReference type="Proteomes" id="UP000799754"/>
    </source>
</evidence>
<proteinExistence type="predicted"/>